<protein>
    <submittedName>
        <fullName evidence="2">Uncharacterized protein</fullName>
    </submittedName>
</protein>
<keyword evidence="1" id="KW-1133">Transmembrane helix</keyword>
<name>A0ABU6PLP4_9BACI</name>
<gene>
    <name evidence="2" type="ORF">P9485_29045</name>
</gene>
<reference evidence="2 3" key="1">
    <citation type="submission" date="2023-03" db="EMBL/GenBank/DDBJ databases">
        <title>Bacillus Genome Sequencing.</title>
        <authorList>
            <person name="Dunlap C."/>
        </authorList>
    </citation>
    <scope>NUCLEOTIDE SEQUENCE [LARGE SCALE GENOMIC DNA]</scope>
    <source>
        <strain evidence="2 3">NRS-319</strain>
    </source>
</reference>
<comment type="caution">
    <text evidence="2">The sequence shown here is derived from an EMBL/GenBank/DDBJ whole genome shotgun (WGS) entry which is preliminary data.</text>
</comment>
<accession>A0ABU6PLP4</accession>
<dbReference type="RefSeq" id="WP_098780735.1">
    <property type="nucleotide sequence ID" value="NZ_JARTIK010000042.1"/>
</dbReference>
<keyword evidence="1" id="KW-0472">Membrane</keyword>
<evidence type="ECO:0000313" key="2">
    <source>
        <dbReference type="EMBL" id="MED4681756.1"/>
    </source>
</evidence>
<keyword evidence="3" id="KW-1185">Reference proteome</keyword>
<evidence type="ECO:0000313" key="3">
    <source>
        <dbReference type="Proteomes" id="UP001336122"/>
    </source>
</evidence>
<proteinExistence type="predicted"/>
<feature type="transmembrane region" description="Helical" evidence="1">
    <location>
        <begin position="170"/>
        <end position="188"/>
    </location>
</feature>
<dbReference type="EMBL" id="JARTIK010000042">
    <property type="protein sequence ID" value="MED4681756.1"/>
    <property type="molecule type" value="Genomic_DNA"/>
</dbReference>
<dbReference type="Proteomes" id="UP001336122">
    <property type="component" value="Unassembled WGS sequence"/>
</dbReference>
<evidence type="ECO:0000256" key="1">
    <source>
        <dbReference type="SAM" id="Phobius"/>
    </source>
</evidence>
<sequence>MKMDNPNPIWTPTYFHTTPCPPLSTCFPDAPPVFPSPNSSLPQEELDQLQACIEEANNLLHIISNPRDPENTRALQLFLLTLRGLKVQAIIACDNTQEKQIGTLTNAGKDFIELTNEKKGKILIPYLQLCLLKRDCNQNPIPQPLPFNFTPPIRQNLILHFGKTVAANPLLINTFFGISLALYLQGFIGKKITIRLQNEENLIQGVLIDVQEEDADDALSPPAKIKIKVANKIVDVDLDDLCFASVCPR</sequence>
<organism evidence="2 3">
    <name type="scientific">Bacillus nitratireducens</name>
    <dbReference type="NCBI Taxonomy" id="2026193"/>
    <lineage>
        <taxon>Bacteria</taxon>
        <taxon>Bacillati</taxon>
        <taxon>Bacillota</taxon>
        <taxon>Bacilli</taxon>
        <taxon>Bacillales</taxon>
        <taxon>Bacillaceae</taxon>
        <taxon>Bacillus</taxon>
        <taxon>Bacillus cereus group</taxon>
    </lineage>
</organism>
<keyword evidence="1" id="KW-0812">Transmembrane</keyword>